<sequence>MKPVTYTGRVINERTGKGVAGAEVQLMRSHAKYAKSMIGDWAVMGYPERLGKFRTDKNGHFIATTKSGYATTARATSGDLSGHIGTADQNHSDLKRLPNHFDIQIQPQKYTVIKP</sequence>
<name>A0AAE2SBL1_9BACT</name>
<dbReference type="RefSeq" id="WP_309489469.1">
    <property type="nucleotide sequence ID" value="NZ_JAENIG010000004.1"/>
</dbReference>
<evidence type="ECO:0000313" key="2">
    <source>
        <dbReference type="Proteomes" id="UP000634206"/>
    </source>
</evidence>
<organism evidence="1 2">
    <name type="scientific">Oceaniferula flava</name>
    <dbReference type="NCBI Taxonomy" id="2800421"/>
    <lineage>
        <taxon>Bacteria</taxon>
        <taxon>Pseudomonadati</taxon>
        <taxon>Verrucomicrobiota</taxon>
        <taxon>Verrucomicrobiia</taxon>
        <taxon>Verrucomicrobiales</taxon>
        <taxon>Verrucomicrobiaceae</taxon>
        <taxon>Oceaniferula</taxon>
    </lineage>
</organism>
<evidence type="ECO:0000313" key="1">
    <source>
        <dbReference type="EMBL" id="MBK1854858.1"/>
    </source>
</evidence>
<proteinExistence type="predicted"/>
<gene>
    <name evidence="1" type="ORF">JIN83_07790</name>
</gene>
<dbReference type="Proteomes" id="UP000634206">
    <property type="component" value="Unassembled WGS sequence"/>
</dbReference>
<dbReference type="EMBL" id="JAENIG010000004">
    <property type="protein sequence ID" value="MBK1854858.1"/>
    <property type="molecule type" value="Genomic_DNA"/>
</dbReference>
<dbReference type="AlphaFoldDB" id="A0AAE2SBL1"/>
<keyword evidence="2" id="KW-1185">Reference proteome</keyword>
<comment type="caution">
    <text evidence="1">The sequence shown here is derived from an EMBL/GenBank/DDBJ whole genome shotgun (WGS) entry which is preliminary data.</text>
</comment>
<accession>A0AAE2SBL1</accession>
<reference evidence="1" key="1">
    <citation type="submission" date="2021-01" db="EMBL/GenBank/DDBJ databases">
        <title>Modified the classification status of verrucomicrobia.</title>
        <authorList>
            <person name="Feng X."/>
        </authorList>
    </citation>
    <scope>NUCLEOTIDE SEQUENCE</scope>
    <source>
        <strain evidence="1">5K15</strain>
    </source>
</reference>
<protein>
    <submittedName>
        <fullName evidence="1">Uncharacterized protein</fullName>
    </submittedName>
</protein>